<name>A0AAV1SAU4_9ROSI</name>
<dbReference type="Proteomes" id="UP001314170">
    <property type="component" value="Unassembled WGS sequence"/>
</dbReference>
<protein>
    <submittedName>
        <fullName evidence="1">Uncharacterized protein</fullName>
    </submittedName>
</protein>
<gene>
    <name evidence="1" type="ORF">DCAF_LOCUS20318</name>
</gene>
<dbReference type="EMBL" id="CAWUPB010001173">
    <property type="protein sequence ID" value="CAK7347630.1"/>
    <property type="molecule type" value="Genomic_DNA"/>
</dbReference>
<keyword evidence="2" id="KW-1185">Reference proteome</keyword>
<sequence>MRKWVRDSFACGSATLVSPDTPANLTHIASSLNNSPHHFPFESLLLLYICLLERGSHVYSSIFIDNLLRAHQD</sequence>
<evidence type="ECO:0000313" key="1">
    <source>
        <dbReference type="EMBL" id="CAK7347630.1"/>
    </source>
</evidence>
<reference evidence="1 2" key="1">
    <citation type="submission" date="2024-01" db="EMBL/GenBank/DDBJ databases">
        <authorList>
            <person name="Waweru B."/>
        </authorList>
    </citation>
    <scope>NUCLEOTIDE SEQUENCE [LARGE SCALE GENOMIC DNA]</scope>
</reference>
<organism evidence="1 2">
    <name type="scientific">Dovyalis caffra</name>
    <dbReference type="NCBI Taxonomy" id="77055"/>
    <lineage>
        <taxon>Eukaryota</taxon>
        <taxon>Viridiplantae</taxon>
        <taxon>Streptophyta</taxon>
        <taxon>Embryophyta</taxon>
        <taxon>Tracheophyta</taxon>
        <taxon>Spermatophyta</taxon>
        <taxon>Magnoliopsida</taxon>
        <taxon>eudicotyledons</taxon>
        <taxon>Gunneridae</taxon>
        <taxon>Pentapetalae</taxon>
        <taxon>rosids</taxon>
        <taxon>fabids</taxon>
        <taxon>Malpighiales</taxon>
        <taxon>Salicaceae</taxon>
        <taxon>Flacourtieae</taxon>
        <taxon>Dovyalis</taxon>
    </lineage>
</organism>
<proteinExistence type="predicted"/>
<evidence type="ECO:0000313" key="2">
    <source>
        <dbReference type="Proteomes" id="UP001314170"/>
    </source>
</evidence>
<dbReference type="AlphaFoldDB" id="A0AAV1SAU4"/>
<accession>A0AAV1SAU4</accession>
<comment type="caution">
    <text evidence="1">The sequence shown here is derived from an EMBL/GenBank/DDBJ whole genome shotgun (WGS) entry which is preliminary data.</text>
</comment>